<evidence type="ECO:0000313" key="9">
    <source>
        <dbReference type="Proteomes" id="UP000187166"/>
    </source>
</evidence>
<feature type="transmembrane region" description="Helical" evidence="6">
    <location>
        <begin position="141"/>
        <end position="167"/>
    </location>
</feature>
<feature type="transmembrane region" description="Helical" evidence="6">
    <location>
        <begin position="378"/>
        <end position="399"/>
    </location>
</feature>
<feature type="transmembrane region" description="Helical" evidence="6">
    <location>
        <begin position="33"/>
        <end position="53"/>
    </location>
</feature>
<protein>
    <submittedName>
        <fullName evidence="8">Citrate transporter</fullName>
    </submittedName>
</protein>
<dbReference type="Pfam" id="PF03553">
    <property type="entry name" value="Na_H_antiporter"/>
    <property type="match status" value="1"/>
</dbReference>
<organism evidence="8 9">
    <name type="scientific">Peptoniphilus porci</name>
    <dbReference type="NCBI Taxonomy" id="2652280"/>
    <lineage>
        <taxon>Bacteria</taxon>
        <taxon>Bacillati</taxon>
        <taxon>Bacillota</taxon>
        <taxon>Tissierellia</taxon>
        <taxon>Tissierellales</taxon>
        <taxon>Peptoniphilaceae</taxon>
        <taxon>Peptoniphilus</taxon>
    </lineage>
</organism>
<gene>
    <name evidence="8" type="ORF">BIV18_05240</name>
</gene>
<dbReference type="PANTHER" id="PTHR30354">
    <property type="entry name" value="GNT FAMILY GLUCONATE TRANSPORTER"/>
    <property type="match status" value="1"/>
</dbReference>
<feature type="transmembrane region" description="Helical" evidence="6">
    <location>
        <begin position="187"/>
        <end position="207"/>
    </location>
</feature>
<feature type="transmembrane region" description="Helical" evidence="6">
    <location>
        <begin position="240"/>
        <end position="257"/>
    </location>
</feature>
<keyword evidence="2" id="KW-1003">Cell membrane</keyword>
<proteinExistence type="predicted"/>
<evidence type="ECO:0000256" key="5">
    <source>
        <dbReference type="ARBA" id="ARBA00023136"/>
    </source>
</evidence>
<feature type="transmembrane region" description="Helical" evidence="6">
    <location>
        <begin position="109"/>
        <end position="134"/>
    </location>
</feature>
<dbReference type="AlphaFoldDB" id="A0A1U7M058"/>
<reference evidence="8 9" key="1">
    <citation type="journal article" date="2016" name="Appl. Environ. Microbiol.">
        <title>Function and Phylogeny of Bacterial Butyryl Coenzyme A:Acetate Transferases and Their Diversity in the Proximal Colon of Swine.</title>
        <authorList>
            <person name="Trachsel J."/>
            <person name="Bayles D.O."/>
            <person name="Looft T."/>
            <person name="Levine U.Y."/>
            <person name="Allen H.K."/>
        </authorList>
    </citation>
    <scope>NUCLEOTIDE SEQUENCE [LARGE SCALE GENOMIC DNA]</scope>
    <source>
        <strain evidence="8 9">35-6-1</strain>
    </source>
</reference>
<dbReference type="GO" id="GO:0015128">
    <property type="term" value="F:gluconate transmembrane transporter activity"/>
    <property type="evidence" value="ECO:0007669"/>
    <property type="project" value="InterPro"/>
</dbReference>
<feature type="transmembrane region" description="Helical" evidence="6">
    <location>
        <begin position="7"/>
        <end position="27"/>
    </location>
</feature>
<feature type="transmembrane region" description="Helical" evidence="6">
    <location>
        <begin position="419"/>
        <end position="437"/>
    </location>
</feature>
<feature type="domain" description="Na+/H+ antiporter NhaC-like C-terminal" evidence="7">
    <location>
        <begin position="31"/>
        <end position="199"/>
    </location>
</feature>
<feature type="transmembrane region" description="Helical" evidence="6">
    <location>
        <begin position="302"/>
        <end position="325"/>
    </location>
</feature>
<evidence type="ECO:0000256" key="1">
    <source>
        <dbReference type="ARBA" id="ARBA00004651"/>
    </source>
</evidence>
<dbReference type="Proteomes" id="UP000187166">
    <property type="component" value="Unassembled WGS sequence"/>
</dbReference>
<dbReference type="GO" id="GO:0005886">
    <property type="term" value="C:plasma membrane"/>
    <property type="evidence" value="ECO:0007669"/>
    <property type="project" value="UniProtKB-SubCell"/>
</dbReference>
<dbReference type="eggNOG" id="COG1288">
    <property type="taxonomic scope" value="Bacteria"/>
</dbReference>
<name>A0A1U7M058_9FIRM</name>
<keyword evidence="3 6" id="KW-0812">Transmembrane</keyword>
<keyword evidence="5 6" id="KW-0472">Membrane</keyword>
<dbReference type="PANTHER" id="PTHR30354:SF7">
    <property type="entry name" value="BLL7963 PROTEIN"/>
    <property type="match status" value="1"/>
</dbReference>
<evidence type="ECO:0000256" key="6">
    <source>
        <dbReference type="SAM" id="Phobius"/>
    </source>
</evidence>
<dbReference type="STRING" id="1465756.BIV18_05240"/>
<evidence type="ECO:0000256" key="3">
    <source>
        <dbReference type="ARBA" id="ARBA00022692"/>
    </source>
</evidence>
<dbReference type="EMBL" id="MJIH01000001">
    <property type="protein sequence ID" value="OLR64957.1"/>
    <property type="molecule type" value="Genomic_DNA"/>
</dbReference>
<keyword evidence="4 6" id="KW-1133">Transmembrane helix</keyword>
<accession>A0A1U7M058</accession>
<evidence type="ECO:0000256" key="2">
    <source>
        <dbReference type="ARBA" id="ARBA00022475"/>
    </source>
</evidence>
<feature type="transmembrane region" description="Helical" evidence="6">
    <location>
        <begin position="263"/>
        <end position="282"/>
    </location>
</feature>
<dbReference type="InterPro" id="IPR018461">
    <property type="entry name" value="Na/H_Antiport_NhaC-like_C"/>
</dbReference>
<feature type="transmembrane region" description="Helical" evidence="6">
    <location>
        <begin position="337"/>
        <end position="358"/>
    </location>
</feature>
<comment type="subcellular location">
    <subcellularLocation>
        <location evidence="1">Cell membrane</location>
        <topology evidence="1">Multi-pass membrane protein</topology>
    </subcellularLocation>
</comment>
<comment type="caution">
    <text evidence="8">The sequence shown here is derived from an EMBL/GenBank/DDBJ whole genome shotgun (WGS) entry which is preliminary data.</text>
</comment>
<sequence>METKELLFNLPPIVGLLPLLLYVFLSFKKNSNAVVNVGICVILGAILVKQPLLELGDVIKEAMGSFLALVGLIIMLGSGLGSVLQTTGIAENIVHFLMDKIGINTERKAILATMLTSVILVTLLGTLAGANAVIAPIVISLVAAVGITPSTLAVIFQGAGQAGLFLSPFSPPMVTLKEITGLTYGQVLMYAGIPVALSMWIVTYFVAKHVQKSTKGISKFDLKEFTDNKEYKPTKQTNRATIVFLVSLFTLLVFGVVKGRGASYAIFIMITVAMLTGLSFGLKAKDIAEDFFKGMQKMVWMFCMFILFEPFLRFVEASGAFTALFELLEPLVISSGQVITSVVIALIGVFGINGAAVAQAVLMDNLFGEMIRGMGMHMGLWCLLVLVGHQITSFAYPGVDMLGAMGLAQSKDIKSMLKLGYSIILVTMTLVVIMAVIL</sequence>
<evidence type="ECO:0000259" key="7">
    <source>
        <dbReference type="Pfam" id="PF03553"/>
    </source>
</evidence>
<evidence type="ECO:0000313" key="8">
    <source>
        <dbReference type="EMBL" id="OLR64957.1"/>
    </source>
</evidence>
<dbReference type="InterPro" id="IPR003474">
    <property type="entry name" value="Glcn_transporter"/>
</dbReference>
<keyword evidence="9" id="KW-1185">Reference proteome</keyword>
<evidence type="ECO:0000256" key="4">
    <source>
        <dbReference type="ARBA" id="ARBA00022989"/>
    </source>
</evidence>
<feature type="transmembrane region" description="Helical" evidence="6">
    <location>
        <begin position="65"/>
        <end position="89"/>
    </location>
</feature>